<feature type="binding site" evidence="12">
    <location>
        <position position="20"/>
    </location>
    <ligand>
        <name>a divalent metal cation</name>
        <dbReference type="ChEBI" id="CHEBI:60240"/>
    </ligand>
</feature>
<evidence type="ECO:0000313" key="15">
    <source>
        <dbReference type="EMBL" id="OHA02300.1"/>
    </source>
</evidence>
<dbReference type="GO" id="GO:0032299">
    <property type="term" value="C:ribonuclease H2 complex"/>
    <property type="evidence" value="ECO:0007669"/>
    <property type="project" value="TreeGrafter"/>
</dbReference>
<evidence type="ECO:0000256" key="3">
    <source>
        <dbReference type="ARBA" id="ARBA00004065"/>
    </source>
</evidence>
<dbReference type="NCBIfam" id="NF000595">
    <property type="entry name" value="PRK00015.1-3"/>
    <property type="match status" value="1"/>
</dbReference>
<organism evidence="15 16">
    <name type="scientific">Candidatus Sungbacteria bacterium RIFCSPHIGHO2_02_FULL_52_23</name>
    <dbReference type="NCBI Taxonomy" id="1802274"/>
    <lineage>
        <taxon>Bacteria</taxon>
        <taxon>Candidatus Sungiibacteriota</taxon>
    </lineage>
</organism>
<dbReference type="Pfam" id="PF01351">
    <property type="entry name" value="RNase_HII"/>
    <property type="match status" value="1"/>
</dbReference>
<evidence type="ECO:0000256" key="12">
    <source>
        <dbReference type="PROSITE-ProRule" id="PRU01319"/>
    </source>
</evidence>
<dbReference type="InterPro" id="IPR001352">
    <property type="entry name" value="RNase_HII/HIII"/>
</dbReference>
<feature type="domain" description="RNase H type-2" evidence="14">
    <location>
        <begin position="13"/>
        <end position="206"/>
    </location>
</feature>
<dbReference type="PANTHER" id="PTHR10954">
    <property type="entry name" value="RIBONUCLEASE H2 SUBUNIT A"/>
    <property type="match status" value="1"/>
</dbReference>
<comment type="catalytic activity">
    <reaction evidence="1 12 13">
        <text>Endonucleolytic cleavage to 5'-phosphomonoester.</text>
        <dbReference type="EC" id="3.1.26.4"/>
    </reaction>
</comment>
<reference evidence="15 16" key="1">
    <citation type="journal article" date="2016" name="Nat. Commun.">
        <title>Thousands of microbial genomes shed light on interconnected biogeochemical processes in an aquifer system.</title>
        <authorList>
            <person name="Anantharaman K."/>
            <person name="Brown C.T."/>
            <person name="Hug L.A."/>
            <person name="Sharon I."/>
            <person name="Castelle C.J."/>
            <person name="Probst A.J."/>
            <person name="Thomas B.C."/>
            <person name="Singh A."/>
            <person name="Wilkins M.J."/>
            <person name="Karaoz U."/>
            <person name="Brodie E.L."/>
            <person name="Williams K.H."/>
            <person name="Hubbard S.S."/>
            <person name="Banfield J.F."/>
        </authorList>
    </citation>
    <scope>NUCLEOTIDE SEQUENCE [LARGE SCALE GENOMIC DNA]</scope>
</reference>
<evidence type="ECO:0000259" key="14">
    <source>
        <dbReference type="PROSITE" id="PS51975"/>
    </source>
</evidence>
<dbReference type="STRING" id="1802274.A3J58_00540"/>
<dbReference type="PANTHER" id="PTHR10954:SF18">
    <property type="entry name" value="RIBONUCLEASE HII"/>
    <property type="match status" value="1"/>
</dbReference>
<evidence type="ECO:0000256" key="7">
    <source>
        <dbReference type="ARBA" id="ARBA00022722"/>
    </source>
</evidence>
<dbReference type="InterPro" id="IPR036397">
    <property type="entry name" value="RNaseH_sf"/>
</dbReference>
<dbReference type="GO" id="GO:0043137">
    <property type="term" value="P:DNA replication, removal of RNA primer"/>
    <property type="evidence" value="ECO:0007669"/>
    <property type="project" value="TreeGrafter"/>
</dbReference>
<keyword evidence="11" id="KW-0464">Manganese</keyword>
<proteinExistence type="inferred from homology"/>
<comment type="similarity">
    <text evidence="5 13">Belongs to the RNase HII family.</text>
</comment>
<evidence type="ECO:0000256" key="13">
    <source>
        <dbReference type="RuleBase" id="RU003515"/>
    </source>
</evidence>
<comment type="caution">
    <text evidence="15">The sequence shown here is derived from an EMBL/GenBank/DDBJ whole genome shotgun (WGS) entry which is preliminary data.</text>
</comment>
<dbReference type="GO" id="GO:0004523">
    <property type="term" value="F:RNA-DNA hybrid ribonuclease activity"/>
    <property type="evidence" value="ECO:0007669"/>
    <property type="project" value="UniProtKB-UniRule"/>
</dbReference>
<dbReference type="InterPro" id="IPR022898">
    <property type="entry name" value="RNase_HII"/>
</dbReference>
<protein>
    <recommendedName>
        <fullName evidence="13">Ribonuclease</fullName>
        <ecNumber evidence="13">3.1.26.4</ecNumber>
    </recommendedName>
</protein>
<dbReference type="CDD" id="cd07182">
    <property type="entry name" value="RNase_HII_bacteria_HII_like"/>
    <property type="match status" value="1"/>
</dbReference>
<feature type="binding site" evidence="12">
    <location>
        <position position="19"/>
    </location>
    <ligand>
        <name>a divalent metal cation</name>
        <dbReference type="ChEBI" id="CHEBI:60240"/>
    </ligand>
</feature>
<evidence type="ECO:0000313" key="16">
    <source>
        <dbReference type="Proteomes" id="UP000178510"/>
    </source>
</evidence>
<evidence type="ECO:0000256" key="8">
    <source>
        <dbReference type="ARBA" id="ARBA00022723"/>
    </source>
</evidence>
<sequence>MKESFPMLRNVSKYVIGIDEAGRGPLAGPVAVGGVKITVKRKTKSEKLWEIFSGIKDSKQLTEKQREEWFSFLTSHPQLRCAVAFVWPRMIDRINIRNATLIGAQKVYDKLSTDGACPALLDGGLFLSDGIEQETIIKGDEKIPLIAAASIIAKVRRDRLMRRLHRKYPQYRFDLHKGYGTKLHRMLIAHHGASPVHRMSFKWREI</sequence>
<keyword evidence="6" id="KW-0963">Cytoplasm</keyword>
<keyword evidence="10 12" id="KW-0378">Hydrolase</keyword>
<keyword evidence="8 12" id="KW-0479">Metal-binding</keyword>
<evidence type="ECO:0000256" key="9">
    <source>
        <dbReference type="ARBA" id="ARBA00022759"/>
    </source>
</evidence>
<dbReference type="AlphaFoldDB" id="A0A1G2KSC1"/>
<evidence type="ECO:0000256" key="10">
    <source>
        <dbReference type="ARBA" id="ARBA00022801"/>
    </source>
</evidence>
<comment type="cofactor">
    <cofactor evidence="12">
        <name>Mn(2+)</name>
        <dbReference type="ChEBI" id="CHEBI:29035"/>
    </cofactor>
    <cofactor evidence="12">
        <name>Mg(2+)</name>
        <dbReference type="ChEBI" id="CHEBI:18420"/>
    </cofactor>
    <text evidence="12">Manganese or magnesium. Binds 1 divalent metal ion per monomer in the absence of substrate. May bind a second metal ion after substrate binding.</text>
</comment>
<keyword evidence="7 12" id="KW-0540">Nuclease</keyword>
<evidence type="ECO:0000256" key="1">
    <source>
        <dbReference type="ARBA" id="ARBA00000077"/>
    </source>
</evidence>
<evidence type="ECO:0000256" key="2">
    <source>
        <dbReference type="ARBA" id="ARBA00001946"/>
    </source>
</evidence>
<dbReference type="Gene3D" id="3.30.420.10">
    <property type="entry name" value="Ribonuclease H-like superfamily/Ribonuclease H"/>
    <property type="match status" value="1"/>
</dbReference>
<dbReference type="EMBL" id="MHQM01000051">
    <property type="protein sequence ID" value="OHA02300.1"/>
    <property type="molecule type" value="Genomic_DNA"/>
</dbReference>
<dbReference type="GO" id="GO:0006298">
    <property type="term" value="P:mismatch repair"/>
    <property type="evidence" value="ECO:0007669"/>
    <property type="project" value="TreeGrafter"/>
</dbReference>
<evidence type="ECO:0000256" key="4">
    <source>
        <dbReference type="ARBA" id="ARBA00004496"/>
    </source>
</evidence>
<dbReference type="GO" id="GO:0046872">
    <property type="term" value="F:metal ion binding"/>
    <property type="evidence" value="ECO:0007669"/>
    <property type="project" value="UniProtKB-KW"/>
</dbReference>
<dbReference type="PROSITE" id="PS51975">
    <property type="entry name" value="RNASE_H_2"/>
    <property type="match status" value="1"/>
</dbReference>
<comment type="function">
    <text evidence="3 13">Endonuclease that specifically degrades the RNA of RNA-DNA hybrids.</text>
</comment>
<dbReference type="Proteomes" id="UP000178510">
    <property type="component" value="Unassembled WGS sequence"/>
</dbReference>
<comment type="cofactor">
    <cofactor evidence="2">
        <name>Mg(2+)</name>
        <dbReference type="ChEBI" id="CHEBI:18420"/>
    </cofactor>
</comment>
<comment type="subcellular location">
    <subcellularLocation>
        <location evidence="4">Cytoplasm</location>
    </subcellularLocation>
</comment>
<dbReference type="GO" id="GO:0005737">
    <property type="term" value="C:cytoplasm"/>
    <property type="evidence" value="ECO:0007669"/>
    <property type="project" value="UniProtKB-SubCell"/>
</dbReference>
<keyword evidence="9 12" id="KW-0255">Endonuclease</keyword>
<dbReference type="GO" id="GO:0003723">
    <property type="term" value="F:RNA binding"/>
    <property type="evidence" value="ECO:0007669"/>
    <property type="project" value="UniProtKB-UniRule"/>
</dbReference>
<accession>A0A1G2KSC1</accession>
<name>A0A1G2KSC1_9BACT</name>
<evidence type="ECO:0000256" key="11">
    <source>
        <dbReference type="ARBA" id="ARBA00023211"/>
    </source>
</evidence>
<dbReference type="InterPro" id="IPR012337">
    <property type="entry name" value="RNaseH-like_sf"/>
</dbReference>
<gene>
    <name evidence="15" type="ORF">A3J58_00540</name>
</gene>
<feature type="binding site" evidence="12">
    <location>
        <position position="122"/>
    </location>
    <ligand>
        <name>a divalent metal cation</name>
        <dbReference type="ChEBI" id="CHEBI:60240"/>
    </ligand>
</feature>
<dbReference type="InterPro" id="IPR024567">
    <property type="entry name" value="RNase_HII/HIII_dom"/>
</dbReference>
<evidence type="ECO:0000256" key="6">
    <source>
        <dbReference type="ARBA" id="ARBA00022490"/>
    </source>
</evidence>
<dbReference type="SUPFAM" id="SSF53098">
    <property type="entry name" value="Ribonuclease H-like"/>
    <property type="match status" value="1"/>
</dbReference>
<evidence type="ECO:0000256" key="5">
    <source>
        <dbReference type="ARBA" id="ARBA00007383"/>
    </source>
</evidence>
<dbReference type="EC" id="3.1.26.4" evidence="13"/>